<proteinExistence type="predicted"/>
<comment type="caution">
    <text evidence="1">The sequence shown here is derived from an EMBL/GenBank/DDBJ whole genome shotgun (WGS) entry which is preliminary data.</text>
</comment>
<dbReference type="EMBL" id="CM042029">
    <property type="protein sequence ID" value="KAI3796030.1"/>
    <property type="molecule type" value="Genomic_DNA"/>
</dbReference>
<organism evidence="1 2">
    <name type="scientific">Smallanthus sonchifolius</name>
    <dbReference type="NCBI Taxonomy" id="185202"/>
    <lineage>
        <taxon>Eukaryota</taxon>
        <taxon>Viridiplantae</taxon>
        <taxon>Streptophyta</taxon>
        <taxon>Embryophyta</taxon>
        <taxon>Tracheophyta</taxon>
        <taxon>Spermatophyta</taxon>
        <taxon>Magnoliopsida</taxon>
        <taxon>eudicotyledons</taxon>
        <taxon>Gunneridae</taxon>
        <taxon>Pentapetalae</taxon>
        <taxon>asterids</taxon>
        <taxon>campanulids</taxon>
        <taxon>Asterales</taxon>
        <taxon>Asteraceae</taxon>
        <taxon>Asteroideae</taxon>
        <taxon>Heliantheae alliance</taxon>
        <taxon>Millerieae</taxon>
        <taxon>Smallanthus</taxon>
    </lineage>
</organism>
<reference evidence="1 2" key="2">
    <citation type="journal article" date="2022" name="Mol. Ecol. Resour.">
        <title>The genomes of chicory, endive, great burdock and yacon provide insights into Asteraceae paleo-polyploidization history and plant inulin production.</title>
        <authorList>
            <person name="Fan W."/>
            <person name="Wang S."/>
            <person name="Wang H."/>
            <person name="Wang A."/>
            <person name="Jiang F."/>
            <person name="Liu H."/>
            <person name="Zhao H."/>
            <person name="Xu D."/>
            <person name="Zhang Y."/>
        </authorList>
    </citation>
    <scope>NUCLEOTIDE SEQUENCE [LARGE SCALE GENOMIC DNA]</scope>
    <source>
        <strain evidence="2">cv. Yunnan</strain>
        <tissue evidence="1">Leaves</tissue>
    </source>
</reference>
<keyword evidence="2" id="KW-1185">Reference proteome</keyword>
<dbReference type="Proteomes" id="UP001056120">
    <property type="component" value="Linkage Group LG12"/>
</dbReference>
<protein>
    <submittedName>
        <fullName evidence="1">Uncharacterized protein</fullName>
    </submittedName>
</protein>
<gene>
    <name evidence="1" type="ORF">L1987_38691</name>
</gene>
<reference evidence="2" key="1">
    <citation type="journal article" date="2022" name="Mol. Ecol. Resour.">
        <title>The genomes of chicory, endive, great burdock and yacon provide insights into Asteraceae palaeo-polyploidization history and plant inulin production.</title>
        <authorList>
            <person name="Fan W."/>
            <person name="Wang S."/>
            <person name="Wang H."/>
            <person name="Wang A."/>
            <person name="Jiang F."/>
            <person name="Liu H."/>
            <person name="Zhao H."/>
            <person name="Xu D."/>
            <person name="Zhang Y."/>
        </authorList>
    </citation>
    <scope>NUCLEOTIDE SEQUENCE [LARGE SCALE GENOMIC DNA]</scope>
    <source>
        <strain evidence="2">cv. Yunnan</strain>
    </source>
</reference>
<name>A0ACB9HL97_9ASTR</name>
<evidence type="ECO:0000313" key="2">
    <source>
        <dbReference type="Proteomes" id="UP001056120"/>
    </source>
</evidence>
<accession>A0ACB9HL97</accession>
<sequence>MVLLHLPRGCHNITTVHRRPPSGPYHPTTTIINLHHHRSLHECHHFPPLATIPPPLSAVTHRSRGRALSRRVYDESDTFSVSSSTVTIHHFTDRLRSYPAASSPIEELMKHSVKLDDLIAESLYPVISSGNDYDGRSEGAGGKIGASSIENGVTVVDKHIDVREEEGYITIPCKELPDSWNKESDMLQFKTFDRSFVFPGEQIQIIACLSACKQEEYKRQTEELLNRFKNSHFFTRIAESDEALWSRRKTHETNGGKFIPIESCNDDVAVDRGILDASTSGGIAKNDVKCTQLANGDIVVLLKVNICVDFLKNPILEILQFEKYENSGQSEHDPYGDLLNWILPVQNSHFLSPQENGPSSSARSSFTKPKPKPKPKPNANSFGSQNFLLGQFRSHSMSSISSKNAYLSTFSSGEGLLSFRGVPLEPERFSVCCGLEGIYIPGRRWRRKIEIIQPLEICCFASDCNTKDLLCVQIKNVSPPHAPDIVIYLDSITLVFEEASKGGAPISLPIACVETGNDHGLPDLPLRKGEEHSFILKPATPLWSSNTGSAGSSVRIFTNVYRGILPTDKYAVLVSCRCNYTESRLLFKQPTNWRPHIQKDILISVASQMSKRTLGPNDKFPNLPVQVLTLEASNMTNEDLTLTLLAPSLLNSPSVASLSLSPPSPMSPFDSDLQNSALHRLCSASKVLDQRSGEGDDHSHRPGIFNEKTVPISDVLPRSNLGRTHMWLKSRVPLGCVPSRSTVTVKLELLPLTDGVITLDSLQINVEKGLSYIPENPLKICNF</sequence>
<evidence type="ECO:0000313" key="1">
    <source>
        <dbReference type="EMBL" id="KAI3796030.1"/>
    </source>
</evidence>